<dbReference type="InterPro" id="IPR000086">
    <property type="entry name" value="NUDIX_hydrolase_dom"/>
</dbReference>
<dbReference type="InterPro" id="IPR015797">
    <property type="entry name" value="NUDIX_hydrolase-like_dom_sf"/>
</dbReference>
<dbReference type="EMBL" id="JAKTTI010000013">
    <property type="protein sequence ID" value="MCH1625701.1"/>
    <property type="molecule type" value="Genomic_DNA"/>
</dbReference>
<organism evidence="2 3">
    <name type="scientific">Fredinandcohnia quinoae</name>
    <dbReference type="NCBI Taxonomy" id="2918902"/>
    <lineage>
        <taxon>Bacteria</taxon>
        <taxon>Bacillati</taxon>
        <taxon>Bacillota</taxon>
        <taxon>Bacilli</taxon>
        <taxon>Bacillales</taxon>
        <taxon>Bacillaceae</taxon>
        <taxon>Fredinandcohnia</taxon>
    </lineage>
</organism>
<name>A0AAW5E6T3_9BACI</name>
<evidence type="ECO:0000313" key="3">
    <source>
        <dbReference type="Proteomes" id="UP001431131"/>
    </source>
</evidence>
<sequence length="168" mass="19371">MRLRQMAVAFLLNEEREVLFLQKRETDSFFAGFLVPIGGHIESSEINEPQNACFREIEEETGLKSNDIKNLTLRYIIHRNKENQEIRIQYVFFGNVSKNTTLIESKEGSLHWVSFKDIPSRNVSATTNEIVNHFNEIGESTRNVYVGAMSCFNGGPAINWGHLEDWEM</sequence>
<dbReference type="PROSITE" id="PS51462">
    <property type="entry name" value="NUDIX"/>
    <property type="match status" value="1"/>
</dbReference>
<accession>A0AAW5E6T3</accession>
<dbReference type="Gene3D" id="3.90.79.10">
    <property type="entry name" value="Nucleoside Triphosphate Pyrophosphohydrolase"/>
    <property type="match status" value="1"/>
</dbReference>
<gene>
    <name evidence="2" type="ORF">MJG50_10205</name>
</gene>
<dbReference type="SUPFAM" id="SSF55811">
    <property type="entry name" value="Nudix"/>
    <property type="match status" value="1"/>
</dbReference>
<keyword evidence="3" id="KW-1185">Reference proteome</keyword>
<dbReference type="AlphaFoldDB" id="A0AAW5E6T3"/>
<dbReference type="Proteomes" id="UP001431131">
    <property type="component" value="Unassembled WGS sequence"/>
</dbReference>
<feature type="domain" description="Nudix hydrolase" evidence="1">
    <location>
        <begin position="2"/>
        <end position="136"/>
    </location>
</feature>
<evidence type="ECO:0000313" key="2">
    <source>
        <dbReference type="EMBL" id="MCH1625701.1"/>
    </source>
</evidence>
<protein>
    <submittedName>
        <fullName evidence="2">NUDIX domain-containing protein</fullName>
    </submittedName>
</protein>
<evidence type="ECO:0000259" key="1">
    <source>
        <dbReference type="PROSITE" id="PS51462"/>
    </source>
</evidence>
<reference evidence="2" key="1">
    <citation type="submission" date="2022-02" db="EMBL/GenBank/DDBJ databases">
        <title>Fredinandcohnia quinoae sp. nov. isolated from Chenopodium quinoa seeds.</title>
        <authorList>
            <person name="Saati-Santamaria Z."/>
            <person name="Flores-Felix J.D."/>
            <person name="Igual J.M."/>
            <person name="Velazquez E."/>
            <person name="Garcia-Fraile P."/>
            <person name="Martinez-Molina E."/>
        </authorList>
    </citation>
    <scope>NUCLEOTIDE SEQUENCE</scope>
    <source>
        <strain evidence="2">SECRCQ15</strain>
    </source>
</reference>
<dbReference type="Pfam" id="PF00293">
    <property type="entry name" value="NUDIX"/>
    <property type="match status" value="1"/>
</dbReference>
<comment type="caution">
    <text evidence="2">The sequence shown here is derived from an EMBL/GenBank/DDBJ whole genome shotgun (WGS) entry which is preliminary data.</text>
</comment>
<proteinExistence type="predicted"/>